<evidence type="ECO:0000313" key="2">
    <source>
        <dbReference type="EMBL" id="KHN32540.1"/>
    </source>
</evidence>
<evidence type="ECO:0008006" key="3">
    <source>
        <dbReference type="Google" id="ProtNLM"/>
    </source>
</evidence>
<dbReference type="PANTHER" id="PTHR31198:SF1">
    <property type="entry name" value="CENTROSOMAL AT-AC SPLICING FACTOR"/>
    <property type="match status" value="1"/>
</dbReference>
<dbReference type="EMBL" id="KN650032">
    <property type="protein sequence ID" value="KHN32540.1"/>
    <property type="molecule type" value="Genomic_DNA"/>
</dbReference>
<feature type="region of interest" description="Disordered" evidence="1">
    <location>
        <begin position="294"/>
        <end position="314"/>
    </location>
</feature>
<gene>
    <name evidence="2" type="ORF">glysoja_040736</name>
</gene>
<dbReference type="PANTHER" id="PTHR31198">
    <property type="entry name" value="COILED-COIL DOMAIN-CONTAINING PROTEIN 84"/>
    <property type="match status" value="1"/>
</dbReference>
<dbReference type="Pfam" id="PF14968">
    <property type="entry name" value="CCDC84"/>
    <property type="match status" value="1"/>
</dbReference>
<dbReference type="Proteomes" id="UP000053555">
    <property type="component" value="Unassembled WGS sequence"/>
</dbReference>
<evidence type="ECO:0000256" key="1">
    <source>
        <dbReference type="SAM" id="MobiDB-lite"/>
    </source>
</evidence>
<name>A0A0B2RH04_GLYSO</name>
<dbReference type="InterPro" id="IPR028015">
    <property type="entry name" value="CCDC84-like"/>
</dbReference>
<sequence>MGEQHENENGRTGTKNQHQQKKKKKKSEFEFCKACNINHDQGLRHKYFPNHKKSLSTFLSRFRKKLSDVRFFLNAPIPLNPQLTSRNRFWCVFCDQHIDELNSSFACANAIRHLASAEHVKNLKQFFWKYGGAADQLDAFMVSEDDVDKWEKKCTARKDEAIEGSRRTVIGPSSDDIHSGNVDSFEKNVYSNSVKSYPSNAVLPLQSYTNEYQVSCSGLSGVATGATSSEVCSGANNFSLQDFAVGRSSLSLPHDGRQRSSNGYSCNKKVRENGRMVSGESSHQGVQMVTQISTGSAGGKVFSEEPPPWLGTTDEVQMRSSNKLGKSKKLNSKRVGAAWVEKRKIEMEKERRGESIRNECDANWLPNFGRVWQSGSRRESRKEFEREKQKLNVETQSEMAIKIKPYVSKRMRMDSGGDYAIIGCLLSPGSLLLNVGMVVIDTQIGIA</sequence>
<proteinExistence type="predicted"/>
<reference evidence="2" key="1">
    <citation type="submission" date="2014-07" db="EMBL/GenBank/DDBJ databases">
        <title>Identification of a novel salt tolerance gene in wild soybean by whole-genome sequencing.</title>
        <authorList>
            <person name="Lam H.-M."/>
            <person name="Qi X."/>
            <person name="Li M.-W."/>
            <person name="Liu X."/>
            <person name="Xie M."/>
            <person name="Ni M."/>
            <person name="Xu X."/>
        </authorList>
    </citation>
    <scope>NUCLEOTIDE SEQUENCE [LARGE SCALE GENOMIC DNA]</scope>
    <source>
        <tissue evidence="2">Root</tissue>
    </source>
</reference>
<feature type="region of interest" description="Disordered" evidence="1">
    <location>
        <begin position="1"/>
        <end position="23"/>
    </location>
</feature>
<dbReference type="AlphaFoldDB" id="A0A0B2RH04"/>
<accession>A0A0B2RH04</accession>
<protein>
    <recommendedName>
        <fullName evidence="3">TITAN-like protein</fullName>
    </recommendedName>
</protein>
<organism evidence="2">
    <name type="scientific">Glycine soja</name>
    <name type="common">Wild soybean</name>
    <dbReference type="NCBI Taxonomy" id="3848"/>
    <lineage>
        <taxon>Eukaryota</taxon>
        <taxon>Viridiplantae</taxon>
        <taxon>Streptophyta</taxon>
        <taxon>Embryophyta</taxon>
        <taxon>Tracheophyta</taxon>
        <taxon>Spermatophyta</taxon>
        <taxon>Magnoliopsida</taxon>
        <taxon>eudicotyledons</taxon>
        <taxon>Gunneridae</taxon>
        <taxon>Pentapetalae</taxon>
        <taxon>rosids</taxon>
        <taxon>fabids</taxon>
        <taxon>Fabales</taxon>
        <taxon>Fabaceae</taxon>
        <taxon>Papilionoideae</taxon>
        <taxon>50 kb inversion clade</taxon>
        <taxon>NPAAA clade</taxon>
        <taxon>indigoferoid/millettioid clade</taxon>
        <taxon>Phaseoleae</taxon>
        <taxon>Glycine</taxon>
        <taxon>Glycine subgen. Soja</taxon>
    </lineage>
</organism>